<organism evidence="5 6">
    <name type="scientific">Rhodococcus sovatensis</name>
    <dbReference type="NCBI Taxonomy" id="1805840"/>
    <lineage>
        <taxon>Bacteria</taxon>
        <taxon>Bacillati</taxon>
        <taxon>Actinomycetota</taxon>
        <taxon>Actinomycetes</taxon>
        <taxon>Mycobacteriales</taxon>
        <taxon>Nocardiaceae</taxon>
        <taxon>Rhodococcus</taxon>
    </lineage>
</organism>
<accession>A0ABZ2PCQ7</accession>
<dbReference type="Gene3D" id="3.40.50.150">
    <property type="entry name" value="Vaccinia Virus protein VP39"/>
    <property type="match status" value="1"/>
</dbReference>
<feature type="domain" description="Methyltransferase" evidence="4">
    <location>
        <begin position="49"/>
        <end position="138"/>
    </location>
</feature>
<dbReference type="SUPFAM" id="SSF53335">
    <property type="entry name" value="S-adenosyl-L-methionine-dependent methyltransferases"/>
    <property type="match status" value="1"/>
</dbReference>
<evidence type="ECO:0000313" key="5">
    <source>
        <dbReference type="EMBL" id="WXG66599.1"/>
    </source>
</evidence>
<keyword evidence="6" id="KW-1185">Reference proteome</keyword>
<reference evidence="5 6" key="1">
    <citation type="submission" date="2024-03" db="EMBL/GenBank/DDBJ databases">
        <title>Natural products discovery in diverse microorganisms through a two-stage MS feature dereplication strategy.</title>
        <authorList>
            <person name="Zhang R."/>
        </authorList>
    </citation>
    <scope>NUCLEOTIDE SEQUENCE [LARGE SCALE GENOMIC DNA]</scope>
    <source>
        <strain evidence="5 6">18930</strain>
    </source>
</reference>
<dbReference type="GO" id="GO:0032259">
    <property type="term" value="P:methylation"/>
    <property type="evidence" value="ECO:0007669"/>
    <property type="project" value="UniProtKB-KW"/>
</dbReference>
<proteinExistence type="predicted"/>
<dbReference type="CDD" id="cd02440">
    <property type="entry name" value="AdoMet_MTases"/>
    <property type="match status" value="1"/>
</dbReference>
<dbReference type="PANTHER" id="PTHR43464:SF19">
    <property type="entry name" value="UBIQUINONE BIOSYNTHESIS O-METHYLTRANSFERASE, MITOCHONDRIAL"/>
    <property type="match status" value="1"/>
</dbReference>
<keyword evidence="3" id="KW-0949">S-adenosyl-L-methionine</keyword>
<gene>
    <name evidence="5" type="ORF">WDS16_15015</name>
</gene>
<sequence length="196" mass="21383">MAPTRWQSENTEAQSQSYVERFARLESRGVDLHGEARMVDALLAPGSAVLDAGCGTARLGAELARRGHQVTAVDLDPVFVEAARQHTSISVHRADLTEFDLGMSFDAIVAAGNVMVFMEPGTERSALARIALHLRPGGLFIAGFATDRDYTVDRFDDDLRAVGLGVEHRFATWDLRPWHDGADWAVTVARAPQLLA</sequence>
<dbReference type="InterPro" id="IPR041698">
    <property type="entry name" value="Methyltransf_25"/>
</dbReference>
<evidence type="ECO:0000259" key="4">
    <source>
        <dbReference type="Pfam" id="PF13649"/>
    </source>
</evidence>
<evidence type="ECO:0000256" key="1">
    <source>
        <dbReference type="ARBA" id="ARBA00022603"/>
    </source>
</evidence>
<dbReference type="GO" id="GO:0008168">
    <property type="term" value="F:methyltransferase activity"/>
    <property type="evidence" value="ECO:0007669"/>
    <property type="project" value="UniProtKB-KW"/>
</dbReference>
<dbReference type="PANTHER" id="PTHR43464">
    <property type="entry name" value="METHYLTRANSFERASE"/>
    <property type="match status" value="1"/>
</dbReference>
<dbReference type="InterPro" id="IPR029063">
    <property type="entry name" value="SAM-dependent_MTases_sf"/>
</dbReference>
<keyword evidence="2 5" id="KW-0808">Transferase</keyword>
<evidence type="ECO:0000256" key="3">
    <source>
        <dbReference type="ARBA" id="ARBA00022691"/>
    </source>
</evidence>
<dbReference type="Pfam" id="PF13649">
    <property type="entry name" value="Methyltransf_25"/>
    <property type="match status" value="1"/>
</dbReference>
<keyword evidence="1 5" id="KW-0489">Methyltransferase</keyword>
<dbReference type="EC" id="2.1.1.-" evidence="5"/>
<evidence type="ECO:0000313" key="6">
    <source>
        <dbReference type="Proteomes" id="UP001432000"/>
    </source>
</evidence>
<protein>
    <submittedName>
        <fullName evidence="5">Class I SAM-dependent methyltransferase</fullName>
        <ecNumber evidence="5">2.1.1.-</ecNumber>
    </submittedName>
</protein>
<dbReference type="RefSeq" id="WP_338886043.1">
    <property type="nucleotide sequence ID" value="NZ_CP147846.1"/>
</dbReference>
<dbReference type="EMBL" id="CP147846">
    <property type="protein sequence ID" value="WXG66599.1"/>
    <property type="molecule type" value="Genomic_DNA"/>
</dbReference>
<name>A0ABZ2PCQ7_9NOCA</name>
<dbReference type="Proteomes" id="UP001432000">
    <property type="component" value="Chromosome"/>
</dbReference>
<evidence type="ECO:0000256" key="2">
    <source>
        <dbReference type="ARBA" id="ARBA00022679"/>
    </source>
</evidence>